<dbReference type="RefSeq" id="WP_223812889.1">
    <property type="nucleotide sequence ID" value="NZ_CP017690.1"/>
</dbReference>
<sequence>MKEKRQPIHKRVDRLGERQIHREDKLDHFIIEVRSHFKKIEDELADHRRMFERLSND</sequence>
<name>A0ABY9Q8N1_GEOTD</name>
<proteinExistence type="predicted"/>
<evidence type="ECO:0000313" key="2">
    <source>
        <dbReference type="Proteomes" id="UP001297580"/>
    </source>
</evidence>
<keyword evidence="2" id="KW-1185">Reference proteome</keyword>
<evidence type="ECO:0000313" key="1">
    <source>
        <dbReference type="EMBL" id="WMV75265.1"/>
    </source>
</evidence>
<reference evidence="1 2" key="1">
    <citation type="submission" date="2023-08" db="EMBL/GenBank/DDBJ databases">
        <title>Complete genome sequence of Geobacillus thermodenitrificans K1041, a genetically tractable strain representative of the genus Geobacillus.</title>
        <authorList>
            <person name="Kani S."/>
            <person name="Suzuki H."/>
        </authorList>
    </citation>
    <scope>NUCLEOTIDE SEQUENCE [LARGE SCALE GENOMIC DNA]</scope>
    <source>
        <strain evidence="1 2">K1041</strain>
    </source>
</reference>
<organism evidence="1 2">
    <name type="scientific">Geobacillus thermodenitrificans</name>
    <dbReference type="NCBI Taxonomy" id="33940"/>
    <lineage>
        <taxon>Bacteria</taxon>
        <taxon>Bacillati</taxon>
        <taxon>Bacillota</taxon>
        <taxon>Bacilli</taxon>
        <taxon>Bacillales</taxon>
        <taxon>Anoxybacillaceae</taxon>
        <taxon>Geobacillus</taxon>
    </lineage>
</organism>
<dbReference type="GeneID" id="87624213"/>
<gene>
    <name evidence="1" type="ORF">HSX42_13440</name>
</gene>
<accession>A0ABY9Q8N1</accession>
<dbReference type="EMBL" id="CP133461">
    <property type="protein sequence ID" value="WMV75265.1"/>
    <property type="molecule type" value="Genomic_DNA"/>
</dbReference>
<protein>
    <submittedName>
        <fullName evidence="1">Uncharacterized protein</fullName>
    </submittedName>
</protein>
<dbReference type="Proteomes" id="UP001297580">
    <property type="component" value="Chromosome"/>
</dbReference>